<evidence type="ECO:0000313" key="4">
    <source>
        <dbReference type="EMBL" id="QJD82448.1"/>
    </source>
</evidence>
<dbReference type="Gene3D" id="1.25.40.10">
    <property type="entry name" value="Tetratricopeptide repeat domain"/>
    <property type="match status" value="2"/>
</dbReference>
<keyword evidence="2 3" id="KW-0802">TPR repeat</keyword>
<dbReference type="KEGG" id="cheb:HH215_04100"/>
<dbReference type="InterPro" id="IPR019734">
    <property type="entry name" value="TPR_rpt"/>
</dbReference>
<dbReference type="PROSITE" id="PS50005">
    <property type="entry name" value="TPR"/>
    <property type="match status" value="2"/>
</dbReference>
<accession>A0A7Z2ZK11</accession>
<dbReference type="PANTHER" id="PTHR44227">
    <property type="match status" value="1"/>
</dbReference>
<protein>
    <submittedName>
        <fullName evidence="4">Tetratricopeptide repeat protein</fullName>
    </submittedName>
</protein>
<dbReference type="PANTHER" id="PTHR44227:SF3">
    <property type="entry name" value="PROTEIN O-MANNOSYL-TRANSFERASE TMTC4"/>
    <property type="match status" value="1"/>
</dbReference>
<feature type="repeat" description="TPR" evidence="3">
    <location>
        <begin position="3"/>
        <end position="36"/>
    </location>
</feature>
<reference evidence="4 5" key="1">
    <citation type="submission" date="2020-04" db="EMBL/GenBank/DDBJ databases">
        <title>Genome sequencing of novel species.</title>
        <authorList>
            <person name="Heo J."/>
            <person name="Kim S.-J."/>
            <person name="Kim J.-S."/>
            <person name="Hong S.-B."/>
            <person name="Kwon S.-W."/>
        </authorList>
    </citation>
    <scope>NUCLEOTIDE SEQUENCE [LARGE SCALE GENOMIC DNA]</scope>
    <source>
        <strain evidence="4 5">MFER-1</strain>
    </source>
</reference>
<evidence type="ECO:0000313" key="5">
    <source>
        <dbReference type="Proteomes" id="UP000502248"/>
    </source>
</evidence>
<name>A0A7Z2ZK11_9BACL</name>
<dbReference type="RefSeq" id="WP_169278747.1">
    <property type="nucleotide sequence ID" value="NZ_CP051680.1"/>
</dbReference>
<dbReference type="EMBL" id="CP051680">
    <property type="protein sequence ID" value="QJD82448.1"/>
    <property type="molecule type" value="Genomic_DNA"/>
</dbReference>
<dbReference type="Proteomes" id="UP000502248">
    <property type="component" value="Chromosome"/>
</dbReference>
<dbReference type="AlphaFoldDB" id="A0A7Z2ZK11"/>
<dbReference type="SMART" id="SM00028">
    <property type="entry name" value="TPR"/>
    <property type="match status" value="3"/>
</dbReference>
<dbReference type="SUPFAM" id="SSF48452">
    <property type="entry name" value="TPR-like"/>
    <property type="match status" value="1"/>
</dbReference>
<keyword evidence="5" id="KW-1185">Reference proteome</keyword>
<dbReference type="InterPro" id="IPR052346">
    <property type="entry name" value="O-mannosyl-transferase_TMTC"/>
</dbReference>
<dbReference type="GO" id="GO:0030968">
    <property type="term" value="P:endoplasmic reticulum unfolded protein response"/>
    <property type="evidence" value="ECO:0007669"/>
    <property type="project" value="TreeGrafter"/>
</dbReference>
<gene>
    <name evidence="4" type="ORF">HH215_04100</name>
</gene>
<dbReference type="GO" id="GO:0035269">
    <property type="term" value="P:protein O-linked glycosylation via mannose"/>
    <property type="evidence" value="ECO:0007669"/>
    <property type="project" value="TreeGrafter"/>
</dbReference>
<evidence type="ECO:0000256" key="1">
    <source>
        <dbReference type="ARBA" id="ARBA00022737"/>
    </source>
</evidence>
<evidence type="ECO:0000256" key="3">
    <source>
        <dbReference type="PROSITE-ProRule" id="PRU00339"/>
    </source>
</evidence>
<dbReference type="InterPro" id="IPR013105">
    <property type="entry name" value="TPR_2"/>
</dbReference>
<evidence type="ECO:0000256" key="2">
    <source>
        <dbReference type="ARBA" id="ARBA00022803"/>
    </source>
</evidence>
<feature type="repeat" description="TPR" evidence="3">
    <location>
        <begin position="118"/>
        <end position="151"/>
    </location>
</feature>
<dbReference type="Pfam" id="PF07719">
    <property type="entry name" value="TPR_2"/>
    <property type="match status" value="1"/>
</dbReference>
<dbReference type="InterPro" id="IPR011990">
    <property type="entry name" value="TPR-like_helical_dom_sf"/>
</dbReference>
<proteinExistence type="predicted"/>
<organism evidence="4 5">
    <name type="scientific">Cohnella herbarum</name>
    <dbReference type="NCBI Taxonomy" id="2728023"/>
    <lineage>
        <taxon>Bacteria</taxon>
        <taxon>Bacillati</taxon>
        <taxon>Bacillota</taxon>
        <taxon>Bacilli</taxon>
        <taxon>Bacillales</taxon>
        <taxon>Paenibacillaceae</taxon>
        <taxon>Cohnella</taxon>
    </lineage>
</organism>
<keyword evidence="1" id="KW-0677">Repeat</keyword>
<dbReference type="GO" id="GO:0000030">
    <property type="term" value="F:mannosyltransferase activity"/>
    <property type="evidence" value="ECO:0007669"/>
    <property type="project" value="TreeGrafter"/>
</dbReference>
<dbReference type="Pfam" id="PF13432">
    <property type="entry name" value="TPR_16"/>
    <property type="match status" value="1"/>
</dbReference>
<sequence length="182" mass="20901">MDGETCLRQAYEAIYQGDFESAVHWFGQAIEIEPENAAYYHSGSITCARSGKLSLALTYAHRAVELKPNDPIYMLNLRVIMSKARIANARHLLAGDSPDVEKSIALLKEASQLDPLSAEANLLLGILYRMQRNYKLALDCLRNALQLEPQHEEAKRLLHEVRAERRRLLKQQYSHYHSRRNR</sequence>